<reference evidence="1 2" key="1">
    <citation type="submission" date="2016-08" db="EMBL/GenBank/DDBJ databases">
        <title>Complete genome sequence of Streptomyces agglomeratus strain 6-3-2, a novel anti-MRSA actinomycete isolated from Wuli of Tebit, China.</title>
        <authorList>
            <person name="Chen X."/>
        </authorList>
    </citation>
    <scope>NUCLEOTIDE SEQUENCE [LARGE SCALE GENOMIC DNA]</scope>
    <source>
        <strain evidence="1 2">6-3-2</strain>
    </source>
</reference>
<comment type="caution">
    <text evidence="1">The sequence shown here is derived from an EMBL/GenBank/DDBJ whole genome shotgun (WGS) entry which is preliminary data.</text>
</comment>
<dbReference type="Proteomes" id="UP000095759">
    <property type="component" value="Unassembled WGS sequence"/>
</dbReference>
<evidence type="ECO:0000313" key="2">
    <source>
        <dbReference type="Proteomes" id="UP000095759"/>
    </source>
</evidence>
<accession>A0A1E5P191</accession>
<dbReference type="EMBL" id="MEHJ01000001">
    <property type="protein sequence ID" value="OEJ23318.1"/>
    <property type="molecule type" value="Genomic_DNA"/>
</dbReference>
<organism evidence="1 2">
    <name type="scientific">Streptomyces agglomeratus</name>
    <dbReference type="NCBI Taxonomy" id="285458"/>
    <lineage>
        <taxon>Bacteria</taxon>
        <taxon>Bacillati</taxon>
        <taxon>Actinomycetota</taxon>
        <taxon>Actinomycetes</taxon>
        <taxon>Kitasatosporales</taxon>
        <taxon>Streptomycetaceae</taxon>
        <taxon>Streptomyces</taxon>
    </lineage>
</organism>
<evidence type="ECO:0000313" key="1">
    <source>
        <dbReference type="EMBL" id="OEJ23318.1"/>
    </source>
</evidence>
<keyword evidence="2" id="KW-1185">Reference proteome</keyword>
<dbReference type="AlphaFoldDB" id="A0A1E5P191"/>
<protein>
    <submittedName>
        <fullName evidence="1">Uncharacterized protein</fullName>
    </submittedName>
</protein>
<gene>
    <name evidence="1" type="ORF">AS594_01175</name>
</gene>
<proteinExistence type="predicted"/>
<sequence>MLIRTTDGYEMDVNEACVAANRYPPGQFFELLAELADRLGASLPPTGRPVILREEKDRAHFPAEVGKDAAVVAMTSSDLERYLCGS</sequence>
<name>A0A1E5P191_9ACTN</name>